<dbReference type="OrthoDB" id="9785673at2"/>
<dbReference type="GO" id="GO:0003723">
    <property type="term" value="F:RNA binding"/>
    <property type="evidence" value="ECO:0007669"/>
    <property type="project" value="InterPro"/>
</dbReference>
<dbReference type="Proteomes" id="UP000248257">
    <property type="component" value="Unassembled WGS sequence"/>
</dbReference>
<evidence type="ECO:0000313" key="3">
    <source>
        <dbReference type="Proteomes" id="UP000248257"/>
    </source>
</evidence>
<dbReference type="AlphaFoldDB" id="A0A318PQS1"/>
<proteinExistence type="predicted"/>
<dbReference type="InterPro" id="IPR013123">
    <property type="entry name" value="SpoU_subst-bd"/>
</dbReference>
<dbReference type="SMART" id="SM00967">
    <property type="entry name" value="SpoU_sub_bind"/>
    <property type="match status" value="1"/>
</dbReference>
<feature type="compositionally biased region" description="Basic residues" evidence="1">
    <location>
        <begin position="1"/>
        <end position="10"/>
    </location>
</feature>
<dbReference type="NCBIfam" id="TIGR00186">
    <property type="entry name" value="rRNA_methyl_3"/>
    <property type="match status" value="1"/>
</dbReference>
<sequence>MNMRTPRRRGASPGAHSASSVRTGAPERGGRRGGRGAASAPAGTCWLYGLHAVQAALENPARKLRQLLVTAEAQDSLAAKLEGGFPIQAVRAERAQLDALCGPDAVHQGMALLADMLTPPDLDTVLEQPGPVLVLDQVTDPRNVGAILRSAAAFGAVAVVMQDRNAPDETGTLARAASGALEIVPLIRVVNLSRVLDALKARGLWVVGLDAGGGILDGAAFHQRRVALVLGAEGAGLRRLTREHCDEIAGLAMSSQMESLNVSNAAAVALYEMFRHR</sequence>
<dbReference type="SUPFAM" id="SSF55315">
    <property type="entry name" value="L30e-like"/>
    <property type="match status" value="1"/>
</dbReference>
<reference evidence="2 3" key="1">
    <citation type="submission" date="2017-07" db="EMBL/GenBank/DDBJ databases">
        <title>A draft genome sequence of Komagataeibacter xylinus LMG 1515.</title>
        <authorList>
            <person name="Skraban J."/>
            <person name="Cleenwerck I."/>
            <person name="Vandamme P."/>
            <person name="Trcek J."/>
        </authorList>
    </citation>
    <scope>NUCLEOTIDE SEQUENCE [LARGE SCALE GENOMIC DNA]</scope>
    <source>
        <strain evidence="2 3">LMG 1515</strain>
    </source>
</reference>
<feature type="region of interest" description="Disordered" evidence="1">
    <location>
        <begin position="1"/>
        <end position="37"/>
    </location>
</feature>
<accession>A0A318PQS1</accession>
<dbReference type="PANTHER" id="PTHR46429:SF1">
    <property type="entry name" value="23S RRNA (GUANOSINE-2'-O-)-METHYLTRANSFERASE RLMB"/>
    <property type="match status" value="1"/>
</dbReference>
<gene>
    <name evidence="2" type="ORF">CFR75_14370</name>
</gene>
<dbReference type="Gene3D" id="3.40.1280.10">
    <property type="match status" value="1"/>
</dbReference>
<name>A0A318PQS1_KOMXY</name>
<dbReference type="PANTHER" id="PTHR46429">
    <property type="entry name" value="23S RRNA (GUANOSINE-2'-O-)-METHYLTRANSFERASE RLMB"/>
    <property type="match status" value="1"/>
</dbReference>
<dbReference type="Gene3D" id="3.30.1330.30">
    <property type="match status" value="1"/>
</dbReference>
<evidence type="ECO:0000256" key="1">
    <source>
        <dbReference type="SAM" id="MobiDB-lite"/>
    </source>
</evidence>
<dbReference type="InterPro" id="IPR029028">
    <property type="entry name" value="Alpha/beta_knot_MTases"/>
</dbReference>
<evidence type="ECO:0000313" key="2">
    <source>
        <dbReference type="EMBL" id="PYD55823.1"/>
    </source>
</evidence>
<dbReference type="GO" id="GO:0006396">
    <property type="term" value="P:RNA processing"/>
    <property type="evidence" value="ECO:0007669"/>
    <property type="project" value="InterPro"/>
</dbReference>
<dbReference type="GO" id="GO:0008173">
    <property type="term" value="F:RNA methyltransferase activity"/>
    <property type="evidence" value="ECO:0007669"/>
    <property type="project" value="InterPro"/>
</dbReference>
<comment type="caution">
    <text evidence="2">The sequence shown here is derived from an EMBL/GenBank/DDBJ whole genome shotgun (WGS) entry which is preliminary data.</text>
</comment>
<dbReference type="GO" id="GO:0032259">
    <property type="term" value="P:methylation"/>
    <property type="evidence" value="ECO:0007669"/>
    <property type="project" value="UniProtKB-KW"/>
</dbReference>
<dbReference type="SUPFAM" id="SSF75217">
    <property type="entry name" value="alpha/beta knot"/>
    <property type="match status" value="1"/>
</dbReference>
<dbReference type="InterPro" id="IPR004441">
    <property type="entry name" value="rRNA_MeTrfase_TrmH"/>
</dbReference>
<dbReference type="RefSeq" id="WP_061276210.1">
    <property type="nucleotide sequence ID" value="NZ_CBCRXN010000064.1"/>
</dbReference>
<dbReference type="InterPro" id="IPR029064">
    <property type="entry name" value="Ribosomal_eL30-like_sf"/>
</dbReference>
<dbReference type="STRING" id="1220579.GCA_001571345_02977"/>
<dbReference type="EMBL" id="NKUC01000046">
    <property type="protein sequence ID" value="PYD55823.1"/>
    <property type="molecule type" value="Genomic_DNA"/>
</dbReference>
<dbReference type="GO" id="GO:0005829">
    <property type="term" value="C:cytosol"/>
    <property type="evidence" value="ECO:0007669"/>
    <property type="project" value="TreeGrafter"/>
</dbReference>
<dbReference type="Pfam" id="PF00588">
    <property type="entry name" value="SpoU_methylase"/>
    <property type="match status" value="1"/>
</dbReference>
<dbReference type="Pfam" id="PF08032">
    <property type="entry name" value="SpoU_sub_bind"/>
    <property type="match status" value="1"/>
</dbReference>
<keyword evidence="2" id="KW-0489">Methyltransferase</keyword>
<protein>
    <submittedName>
        <fullName evidence="2">23S rRNA (Guanosine(2251)-2'-O)-methyltransferase RlmB</fullName>
    </submittedName>
</protein>
<keyword evidence="2" id="KW-0808">Transferase</keyword>
<keyword evidence="3" id="KW-1185">Reference proteome</keyword>
<dbReference type="CDD" id="cd18103">
    <property type="entry name" value="SpoU-like_RlmB"/>
    <property type="match status" value="1"/>
</dbReference>
<dbReference type="InterPro" id="IPR001537">
    <property type="entry name" value="SpoU_MeTrfase"/>
</dbReference>
<organism evidence="2 3">
    <name type="scientific">Komagataeibacter xylinus</name>
    <name type="common">Gluconacetobacter xylinus</name>
    <dbReference type="NCBI Taxonomy" id="28448"/>
    <lineage>
        <taxon>Bacteria</taxon>
        <taxon>Pseudomonadati</taxon>
        <taxon>Pseudomonadota</taxon>
        <taxon>Alphaproteobacteria</taxon>
        <taxon>Acetobacterales</taxon>
        <taxon>Acetobacteraceae</taxon>
        <taxon>Komagataeibacter</taxon>
    </lineage>
</organism>
<dbReference type="InterPro" id="IPR029026">
    <property type="entry name" value="tRNA_m1G_MTases_N"/>
</dbReference>